<organism evidence="2 3">
    <name type="scientific">Paenibacillus mucilaginosus (strain KNP414)</name>
    <dbReference type="NCBI Taxonomy" id="1036673"/>
    <lineage>
        <taxon>Bacteria</taxon>
        <taxon>Bacillati</taxon>
        <taxon>Bacillota</taxon>
        <taxon>Bacilli</taxon>
        <taxon>Bacillales</taxon>
        <taxon>Paenibacillaceae</taxon>
        <taxon>Paenibacillus</taxon>
    </lineage>
</organism>
<feature type="compositionally biased region" description="Polar residues" evidence="1">
    <location>
        <begin position="1"/>
        <end position="14"/>
    </location>
</feature>
<evidence type="ECO:0000313" key="3">
    <source>
        <dbReference type="Proteomes" id="UP000006620"/>
    </source>
</evidence>
<sequence>MISRSRGTAESGQTGAADFLPAGDQPWQKNGWIKVNRRCRILPASDLSRAEERLDQGSQTPRIFCRK</sequence>
<gene>
    <name evidence="2" type="ordered locus">KNP414_01406</name>
</gene>
<evidence type="ECO:0000256" key="1">
    <source>
        <dbReference type="SAM" id="MobiDB-lite"/>
    </source>
</evidence>
<reference evidence="3" key="1">
    <citation type="submission" date="2011-06" db="EMBL/GenBank/DDBJ databases">
        <title>Complete genome sequence of Paenibacillus mucilaginosus KNP414.</title>
        <authorList>
            <person name="Wang J."/>
            <person name="Hu S."/>
            <person name="Hu X."/>
            <person name="Zhang B."/>
            <person name="Dong D."/>
            <person name="Zhang S."/>
            <person name="Zhao K."/>
            <person name="Wu D."/>
        </authorList>
    </citation>
    <scope>NUCLEOTIDE SEQUENCE [LARGE SCALE GENOMIC DNA]</scope>
    <source>
        <strain evidence="3">KNP414</strain>
    </source>
</reference>
<reference evidence="2 3" key="2">
    <citation type="journal article" date="2013" name="Genome Announc.">
        <title>Genome Sequence of Growth-Improving Paenibacillus mucilaginosus Strain KNP414.</title>
        <authorList>
            <person name="Lu J.J."/>
            <person name="Wang J.F."/>
            <person name="Hu X.F."/>
        </authorList>
    </citation>
    <scope>NUCLEOTIDE SEQUENCE [LARGE SCALE GENOMIC DNA]</scope>
    <source>
        <strain evidence="2 3">KNP414</strain>
    </source>
</reference>
<feature type="region of interest" description="Disordered" evidence="1">
    <location>
        <begin position="1"/>
        <end position="24"/>
    </location>
</feature>
<proteinExistence type="predicted"/>
<dbReference type="Proteomes" id="UP000006620">
    <property type="component" value="Chromosome"/>
</dbReference>
<evidence type="ECO:0000313" key="2">
    <source>
        <dbReference type="EMBL" id="AEI39970.1"/>
    </source>
</evidence>
<dbReference type="AlphaFoldDB" id="F8FL51"/>
<dbReference type="HOGENOM" id="CLU_2808352_0_0_9"/>
<dbReference type="KEGG" id="pms:KNP414_01406"/>
<accession>F8FL51</accession>
<name>F8FL51_PAEMK</name>
<protein>
    <submittedName>
        <fullName evidence="2">Uncharacterized protein</fullName>
    </submittedName>
</protein>
<dbReference type="EMBL" id="CP002869">
    <property type="protein sequence ID" value="AEI39970.1"/>
    <property type="molecule type" value="Genomic_DNA"/>
</dbReference>